<accession>A0ABV0Y5P0</accession>
<reference evidence="1 2" key="1">
    <citation type="submission" date="2021-06" db="EMBL/GenBank/DDBJ databases">
        <authorList>
            <person name="Palmer J.M."/>
        </authorList>
    </citation>
    <scope>NUCLEOTIDE SEQUENCE [LARGE SCALE GENOMIC DNA]</scope>
    <source>
        <strain evidence="1 2">AS_MEX2019</strain>
        <tissue evidence="1">Muscle</tissue>
    </source>
</reference>
<dbReference type="Proteomes" id="UP001469553">
    <property type="component" value="Unassembled WGS sequence"/>
</dbReference>
<sequence>MKIMSIGRLSTRSLCSLRFLKDPTSNKEQALLKLDLDPNPAMYPRRVIRHMDKLLCWKGQSSAQIR</sequence>
<evidence type="ECO:0000313" key="2">
    <source>
        <dbReference type="Proteomes" id="UP001469553"/>
    </source>
</evidence>
<name>A0ABV0Y5P0_9TELE</name>
<dbReference type="EMBL" id="JAHRIP010022047">
    <property type="protein sequence ID" value="MEQ2289016.1"/>
    <property type="molecule type" value="Genomic_DNA"/>
</dbReference>
<comment type="caution">
    <text evidence="1">The sequence shown here is derived from an EMBL/GenBank/DDBJ whole genome shotgun (WGS) entry which is preliminary data.</text>
</comment>
<evidence type="ECO:0000313" key="1">
    <source>
        <dbReference type="EMBL" id="MEQ2289016.1"/>
    </source>
</evidence>
<keyword evidence="2" id="KW-1185">Reference proteome</keyword>
<protein>
    <submittedName>
        <fullName evidence="1">Uncharacterized protein</fullName>
    </submittedName>
</protein>
<proteinExistence type="predicted"/>
<gene>
    <name evidence="1" type="ORF">AMECASPLE_028881</name>
</gene>
<organism evidence="1 2">
    <name type="scientific">Ameca splendens</name>
    <dbReference type="NCBI Taxonomy" id="208324"/>
    <lineage>
        <taxon>Eukaryota</taxon>
        <taxon>Metazoa</taxon>
        <taxon>Chordata</taxon>
        <taxon>Craniata</taxon>
        <taxon>Vertebrata</taxon>
        <taxon>Euteleostomi</taxon>
        <taxon>Actinopterygii</taxon>
        <taxon>Neopterygii</taxon>
        <taxon>Teleostei</taxon>
        <taxon>Neoteleostei</taxon>
        <taxon>Acanthomorphata</taxon>
        <taxon>Ovalentaria</taxon>
        <taxon>Atherinomorphae</taxon>
        <taxon>Cyprinodontiformes</taxon>
        <taxon>Goodeidae</taxon>
        <taxon>Ameca</taxon>
    </lineage>
</organism>